<dbReference type="HOGENOM" id="CLU_025996_21_0_6"/>
<dbReference type="CDD" id="cd06433">
    <property type="entry name" value="GT_2_WfgS_like"/>
    <property type="match status" value="1"/>
</dbReference>
<dbReference type="InterPro" id="IPR001173">
    <property type="entry name" value="Glyco_trans_2-like"/>
</dbReference>
<dbReference type="SUPFAM" id="SSF53448">
    <property type="entry name" value="Nucleotide-diphospho-sugar transferases"/>
    <property type="match status" value="1"/>
</dbReference>
<dbReference type="GO" id="GO:0016740">
    <property type="term" value="F:transferase activity"/>
    <property type="evidence" value="ECO:0007669"/>
    <property type="project" value="UniProtKB-KW"/>
</dbReference>
<accession>D5BWM0</accession>
<dbReference type="eggNOG" id="COG1216">
    <property type="taxonomic scope" value="Bacteria"/>
</dbReference>
<dbReference type="Proteomes" id="UP000001844">
    <property type="component" value="Chromosome"/>
</dbReference>
<dbReference type="CAZy" id="GT2">
    <property type="family name" value="Glycosyltransferase Family 2"/>
</dbReference>
<organism evidence="2 3">
    <name type="scientific">Nitrosococcus halophilus (strain Nc4)</name>
    <dbReference type="NCBI Taxonomy" id="472759"/>
    <lineage>
        <taxon>Bacteria</taxon>
        <taxon>Pseudomonadati</taxon>
        <taxon>Pseudomonadota</taxon>
        <taxon>Gammaproteobacteria</taxon>
        <taxon>Chromatiales</taxon>
        <taxon>Chromatiaceae</taxon>
        <taxon>Nitrosococcus</taxon>
    </lineage>
</organism>
<dbReference type="RefSeq" id="WP_013033537.1">
    <property type="nucleotide sequence ID" value="NC_013960.1"/>
</dbReference>
<proteinExistence type="predicted"/>
<dbReference type="Gene3D" id="3.90.550.10">
    <property type="entry name" value="Spore Coat Polysaccharide Biosynthesis Protein SpsA, Chain A"/>
    <property type="match status" value="1"/>
</dbReference>
<dbReference type="PANTHER" id="PTHR43685:SF11">
    <property type="entry name" value="GLYCOSYLTRANSFERASE TAGX-RELATED"/>
    <property type="match status" value="1"/>
</dbReference>
<evidence type="ECO:0000259" key="1">
    <source>
        <dbReference type="Pfam" id="PF00535"/>
    </source>
</evidence>
<feature type="domain" description="Glycosyltransferase 2-like" evidence="1">
    <location>
        <begin position="6"/>
        <end position="136"/>
    </location>
</feature>
<reference evidence="3" key="1">
    <citation type="submission" date="2010-04" db="EMBL/GenBank/DDBJ databases">
        <title>Complete genome sequence of Nitrosococcus halophilus Nc4, a salt-adapted, aerobic obligate ammonia-oxidizing sulfur purple bacterium.</title>
        <authorList>
            <consortium name="US DOE Joint Genome Institute"/>
            <person name="Campbell M.A."/>
            <person name="Malfatti S.A."/>
            <person name="Chain P.S.G."/>
            <person name="Heidelberg J.F."/>
            <person name="Ward B.B."/>
            <person name="Klotz M.G."/>
        </authorList>
    </citation>
    <scope>NUCLEOTIDE SEQUENCE [LARGE SCALE GENOMIC DNA]</scope>
    <source>
        <strain evidence="3">Nc4</strain>
    </source>
</reference>
<dbReference type="STRING" id="472759.Nhal_2600"/>
<keyword evidence="2" id="KW-0808">Transferase</keyword>
<dbReference type="Pfam" id="PF00535">
    <property type="entry name" value="Glycos_transf_2"/>
    <property type="match status" value="1"/>
</dbReference>
<dbReference type="InterPro" id="IPR029044">
    <property type="entry name" value="Nucleotide-diphossugar_trans"/>
</dbReference>
<dbReference type="AlphaFoldDB" id="D5BWM0"/>
<sequence length="246" mass="28710">MKPLITVAVPSYNQGCYLEQALVSIFSQQLPIEVFVVDGGSRDHSLAVIRKWEYRLAGWRSHPDQGQAAAINEGIARGQAPFVCWLNSDDWLLPEGLIHLYKVLQQSLEVPAAYGRSWNFVEKKQTLRAVWVEPFSEHRLALRCIISQPATLIRRSVWEAIGGVNENLHLAMDYDLWWRLFKNFGQLHFVDKFIAVNRDHRATKTKTQRRLHYQEAIRVVRQHYGRVPLKWWLAQPYAVWLKTLLR</sequence>
<dbReference type="PANTHER" id="PTHR43685">
    <property type="entry name" value="GLYCOSYLTRANSFERASE"/>
    <property type="match status" value="1"/>
</dbReference>
<dbReference type="OrthoDB" id="8742915at2"/>
<dbReference type="InterPro" id="IPR050834">
    <property type="entry name" value="Glycosyltransf_2"/>
</dbReference>
<keyword evidence="3" id="KW-1185">Reference proteome</keyword>
<evidence type="ECO:0000313" key="3">
    <source>
        <dbReference type="Proteomes" id="UP000001844"/>
    </source>
</evidence>
<dbReference type="EMBL" id="CP001798">
    <property type="protein sequence ID" value="ADE15677.1"/>
    <property type="molecule type" value="Genomic_DNA"/>
</dbReference>
<evidence type="ECO:0000313" key="2">
    <source>
        <dbReference type="EMBL" id="ADE15677.1"/>
    </source>
</evidence>
<gene>
    <name evidence="2" type="ordered locus">Nhal_2600</name>
</gene>
<dbReference type="KEGG" id="nhl:Nhal_2600"/>
<name>D5BWM0_NITHN</name>
<protein>
    <submittedName>
        <fullName evidence="2">Glycosyl transferase family 2</fullName>
    </submittedName>
</protein>